<feature type="compositionally biased region" description="Polar residues" evidence="14">
    <location>
        <begin position="552"/>
        <end position="562"/>
    </location>
</feature>
<evidence type="ECO:0000256" key="11">
    <source>
        <dbReference type="ARBA" id="ARBA00077273"/>
    </source>
</evidence>
<comment type="caution">
    <text evidence="17">The sequence shown here is derived from an EMBL/GenBank/DDBJ whole genome shotgun (WGS) entry which is preliminary data.</text>
</comment>
<keyword evidence="7" id="KW-0496">Mitochondrion</keyword>
<dbReference type="Proteomes" id="UP000664940">
    <property type="component" value="Unassembled WGS sequence"/>
</dbReference>
<feature type="compositionally biased region" description="Polar residues" evidence="14">
    <location>
        <begin position="824"/>
        <end position="840"/>
    </location>
</feature>
<feature type="compositionally biased region" description="Low complexity" evidence="14">
    <location>
        <begin position="512"/>
        <end position="551"/>
    </location>
</feature>
<evidence type="ECO:0000256" key="4">
    <source>
        <dbReference type="ARBA" id="ARBA00022490"/>
    </source>
</evidence>
<dbReference type="InterPro" id="IPR029058">
    <property type="entry name" value="AB_hydrolase_fold"/>
</dbReference>
<dbReference type="GO" id="GO:0045944">
    <property type="term" value="P:positive regulation of transcription by RNA polymerase II"/>
    <property type="evidence" value="ECO:0007669"/>
    <property type="project" value="TreeGrafter"/>
</dbReference>
<comment type="subcellular location">
    <subcellularLocation>
        <location evidence="3">Cytoplasm</location>
        <location evidence="3">Cytoskeleton</location>
        <location evidence="3">Spindle pole</location>
    </subcellularLocation>
    <subcellularLocation>
        <location evidence="2">Mitochondrion</location>
    </subcellularLocation>
    <subcellularLocation>
        <location evidence="1">Nucleus</location>
    </subcellularLocation>
</comment>
<dbReference type="SUPFAM" id="SSF53474">
    <property type="entry name" value="alpha/beta-Hydrolases"/>
    <property type="match status" value="1"/>
</dbReference>
<evidence type="ECO:0000256" key="14">
    <source>
        <dbReference type="SAM" id="MobiDB-lite"/>
    </source>
</evidence>
<proteinExistence type="predicted"/>
<gene>
    <name evidence="17" type="ORF">HJG60_007029</name>
</gene>
<feature type="region of interest" description="Disordered" evidence="14">
    <location>
        <begin position="698"/>
        <end position="718"/>
    </location>
</feature>
<keyword evidence="8" id="KW-0206">Cytoskeleton</keyword>
<feature type="region of interest" description="Disordered" evidence="14">
    <location>
        <begin position="806"/>
        <end position="840"/>
    </location>
</feature>
<evidence type="ECO:0000259" key="15">
    <source>
        <dbReference type="Pfam" id="PF20408"/>
    </source>
</evidence>
<feature type="domain" description="KANL3/Tex30 alpha/beta hydrolase-like" evidence="15">
    <location>
        <begin position="333"/>
        <end position="451"/>
    </location>
</feature>
<dbReference type="GO" id="GO:0006325">
    <property type="term" value="P:chromatin organization"/>
    <property type="evidence" value="ECO:0007669"/>
    <property type="project" value="UniProtKB-KW"/>
</dbReference>
<dbReference type="GO" id="GO:0005634">
    <property type="term" value="C:nucleus"/>
    <property type="evidence" value="ECO:0007669"/>
    <property type="project" value="UniProtKB-SubCell"/>
</dbReference>
<dbReference type="Pfam" id="PF20408">
    <property type="entry name" value="Abhydrolase_11"/>
    <property type="match status" value="1"/>
</dbReference>
<evidence type="ECO:0000256" key="6">
    <source>
        <dbReference type="ARBA" id="ARBA00022853"/>
    </source>
</evidence>
<evidence type="ECO:0000256" key="12">
    <source>
        <dbReference type="ARBA" id="ARBA00079519"/>
    </source>
</evidence>
<evidence type="ECO:0000259" key="16">
    <source>
        <dbReference type="Pfam" id="PF23154"/>
    </source>
</evidence>
<feature type="region of interest" description="Disordered" evidence="14">
    <location>
        <begin position="478"/>
        <end position="563"/>
    </location>
</feature>
<dbReference type="GO" id="GO:0005739">
    <property type="term" value="C:mitochondrion"/>
    <property type="evidence" value="ECO:0007669"/>
    <property type="project" value="UniProtKB-SubCell"/>
</dbReference>
<evidence type="ECO:0000256" key="8">
    <source>
        <dbReference type="ARBA" id="ARBA00023212"/>
    </source>
</evidence>
<feature type="domain" description="KANSL3 helical" evidence="16">
    <location>
        <begin position="134"/>
        <end position="235"/>
    </location>
</feature>
<accession>A0A834A1D0</accession>
<dbReference type="Pfam" id="PF23154">
    <property type="entry name" value="KANSL3_1st"/>
    <property type="match status" value="1"/>
</dbReference>
<dbReference type="PANTHER" id="PTHR13136:SF16">
    <property type="entry name" value="KAT8 REGULATORY NSL COMPLEX SUBUNIT 3"/>
    <property type="match status" value="1"/>
</dbReference>
<dbReference type="InterPro" id="IPR056519">
    <property type="entry name" value="KANSL3_1st"/>
</dbReference>
<keyword evidence="9" id="KW-0539">Nucleus</keyword>
<feature type="compositionally biased region" description="Basic and acidic residues" evidence="14">
    <location>
        <begin position="478"/>
        <end position="511"/>
    </location>
</feature>
<name>A0A834A1D0_9CHIR</name>
<dbReference type="FunFam" id="3.40.50.1820:FF:000032">
    <property type="entry name" value="KAT8 regulatory NSL complex subunit 3 isoform X2"/>
    <property type="match status" value="1"/>
</dbReference>
<dbReference type="GO" id="GO:0000922">
    <property type="term" value="C:spindle pole"/>
    <property type="evidence" value="ECO:0007669"/>
    <property type="project" value="UniProtKB-SubCell"/>
</dbReference>
<reference evidence="17 18" key="1">
    <citation type="journal article" date="2020" name="Nature">
        <title>Six reference-quality genomes reveal evolution of bat adaptations.</title>
        <authorList>
            <person name="Jebb D."/>
            <person name="Huang Z."/>
            <person name="Pippel M."/>
            <person name="Hughes G.M."/>
            <person name="Lavrichenko K."/>
            <person name="Devanna P."/>
            <person name="Winkler S."/>
            <person name="Jermiin L.S."/>
            <person name="Skirmuntt E.C."/>
            <person name="Katzourakis A."/>
            <person name="Burkitt-Gray L."/>
            <person name="Ray D.A."/>
            <person name="Sullivan K.A.M."/>
            <person name="Roscito J.G."/>
            <person name="Kirilenko B.M."/>
            <person name="Davalos L.M."/>
            <person name="Corthals A.P."/>
            <person name="Power M.L."/>
            <person name="Jones G."/>
            <person name="Ransome R.D."/>
            <person name="Dechmann D.K.N."/>
            <person name="Locatelli A.G."/>
            <person name="Puechmaille S.J."/>
            <person name="Fedrigo O."/>
            <person name="Jarvis E.D."/>
            <person name="Hiller M."/>
            <person name="Vernes S.C."/>
            <person name="Myers E.W."/>
            <person name="Teeling E.C."/>
        </authorList>
    </citation>
    <scope>NUCLEOTIDE SEQUENCE [LARGE SCALE GENOMIC DNA]</scope>
    <source>
        <strain evidence="17">Bat1K_MPI-CBG_1</strain>
    </source>
</reference>
<evidence type="ECO:0000256" key="7">
    <source>
        <dbReference type="ARBA" id="ARBA00023128"/>
    </source>
</evidence>
<keyword evidence="6" id="KW-0156">Chromatin regulator</keyword>
<dbReference type="GO" id="GO:0005874">
    <property type="term" value="C:microtubule"/>
    <property type="evidence" value="ECO:0007669"/>
    <property type="project" value="UniProtKB-KW"/>
</dbReference>
<evidence type="ECO:0000256" key="5">
    <source>
        <dbReference type="ARBA" id="ARBA00022701"/>
    </source>
</evidence>
<evidence type="ECO:0000256" key="2">
    <source>
        <dbReference type="ARBA" id="ARBA00004173"/>
    </source>
</evidence>
<dbReference type="GO" id="GO:0044545">
    <property type="term" value="C:NSL complex"/>
    <property type="evidence" value="ECO:0007669"/>
    <property type="project" value="UniProtKB-ARBA"/>
</dbReference>
<dbReference type="AlphaFoldDB" id="A0A834A1D0"/>
<keyword evidence="4" id="KW-0963">Cytoplasm</keyword>
<sequence>MAHRGVERDFQTSARRMGTSLLFQLSVHERELDLVFLDHSYAKPWSAHPDASSARPTRMLFVTPRRQHESTIESDVPIDVETVVSTPVPLYDNQKARSVMNECERHVIFARTDADAPPPPEDWEEHVNRTGWTMAQNKLFNKILKALQSDRLARLANEGACNEPVLRRVAVDKCARRVRQALASVSWDTKLIQWLHTTLVETLSLPMLAAYLDALQTLKGKIPTLIDRMLVSSNTKTGAAGAEALSLLLKRPWDPAVGVLSHNKPSKLPGSPLILIASSGPSNSAFPTSRRHRFWQSQLSCLGKVIPVATHLLNNGSGVGVLQCLEHMIGAVRSKVLEIHSHFPHKPIILIGWNTGALVACHVSVMEYVTAVVCLGFPLFTVDGPRGDVDDPLLDMKTPVLFVIGQNSLQCHPETMEDFREKIRAENSLVVVGGADDNLRISKAKKKSEGLTQSMVDRCIQDEIVDFLTGVLTRAEGHVGAEPRDQDAEKKKKPRDVTRRDLAFEVPERGSRPASPAARLPASPSGSEDLSSVSSSPTSSPKTKVTTVASVQKSSQTGSSQLLKRHVQRTEAVLTHKQAQAQFAAFLKQNMLVRKALPPGTSSCLFAMGGKPITMTLGQASAGTKELTGLLTTTKSSASEAGVSASPASAVVSSSNAPTPLHTLQSRLVATSPSSSLPGATSASSLLQGLSFSLQDISSKTSGLPANPSPGPSPQATSVKLPTPIQSLGAITTGTSTIVRTIPVATTLASLGATPGGKPTAIHQLLTNGGLAKLASSLPGLAQISNQASGLKVPTTITLTLRGQPSRITTLSPMGPGAAHSEESTSQVLPSNSQRLPPTP</sequence>
<dbReference type="PANTHER" id="PTHR13136">
    <property type="entry name" value="TESTIS DEVELOPMENT PROTEIN PRTD"/>
    <property type="match status" value="1"/>
</dbReference>
<organism evidence="17 18">
    <name type="scientific">Phyllostomus discolor</name>
    <name type="common">pale spear-nosed bat</name>
    <dbReference type="NCBI Taxonomy" id="89673"/>
    <lineage>
        <taxon>Eukaryota</taxon>
        <taxon>Metazoa</taxon>
        <taxon>Chordata</taxon>
        <taxon>Craniata</taxon>
        <taxon>Vertebrata</taxon>
        <taxon>Euteleostomi</taxon>
        <taxon>Mammalia</taxon>
        <taxon>Eutheria</taxon>
        <taxon>Laurasiatheria</taxon>
        <taxon>Chiroptera</taxon>
        <taxon>Yangochiroptera</taxon>
        <taxon>Phyllostomidae</taxon>
        <taxon>Phyllostominae</taxon>
        <taxon>Phyllostomus</taxon>
    </lineage>
</organism>
<evidence type="ECO:0000313" key="17">
    <source>
        <dbReference type="EMBL" id="KAF6103830.1"/>
    </source>
</evidence>
<dbReference type="InterPro" id="IPR026555">
    <property type="entry name" value="NSL3/Tex30"/>
</dbReference>
<evidence type="ECO:0000256" key="1">
    <source>
        <dbReference type="ARBA" id="ARBA00004123"/>
    </source>
</evidence>
<evidence type="ECO:0000256" key="13">
    <source>
        <dbReference type="ARBA" id="ARBA00093543"/>
    </source>
</evidence>
<evidence type="ECO:0000256" key="10">
    <source>
        <dbReference type="ARBA" id="ARBA00068104"/>
    </source>
</evidence>
<dbReference type="Gene3D" id="3.40.50.1820">
    <property type="entry name" value="alpha/beta hydrolase"/>
    <property type="match status" value="1"/>
</dbReference>
<comment type="subunit">
    <text evidence="13">Component of the NSL complex at least composed of KAT8/MOF, KANSL1, KANSL2, KANSL3, MCRS1, PHF20, OGT1/OGT, WDR5 and HCFC1.</text>
</comment>
<evidence type="ECO:0000256" key="3">
    <source>
        <dbReference type="ARBA" id="ARBA00004647"/>
    </source>
</evidence>
<evidence type="ECO:0000256" key="9">
    <source>
        <dbReference type="ARBA" id="ARBA00023242"/>
    </source>
</evidence>
<evidence type="ECO:0000313" key="18">
    <source>
        <dbReference type="Proteomes" id="UP000664940"/>
    </source>
</evidence>
<dbReference type="InterPro" id="IPR046879">
    <property type="entry name" value="KANL3/Tex30_Abhydrolase"/>
</dbReference>
<dbReference type="EMBL" id="JABVXQ010000006">
    <property type="protein sequence ID" value="KAF6103830.1"/>
    <property type="molecule type" value="Genomic_DNA"/>
</dbReference>
<keyword evidence="5" id="KW-0493">Microtubule</keyword>
<protein>
    <recommendedName>
        <fullName evidence="10">KAT8 regulatory NSL complex subunit 3</fullName>
    </recommendedName>
    <alternativeName>
        <fullName evidence="11">NSL complex protein NSL3</fullName>
    </alternativeName>
    <alternativeName>
        <fullName evidence="12">Non-specific lethal 3 homolog</fullName>
    </alternativeName>
</protein>